<sequence>MNQSFNYLPLADIADRIAEEDFLTQIAGTPLWDEAQVRVTWDWQPPFLGQLAIASRHGCALSWLFQQLKTQTFFTELLDPNYFYRYLVKAVWRYQFDCLPDDNSGEISDRDRLQWEQELKGDSPTLSDSLRANPPSRAIAGTVHEEDTPTGLLQTVLAAADRLFVTEFVDLFVYGSLMRGEINHYLLQNAEYIGEDAIADAELFNLGPYPMFIPGTGTLYGECYHIPLQLIPNLDRLEDHPHFYQRRWIPCLSGQIRLVYQGFASHIPGCPQIISGSWRDRHSIESSPPD</sequence>
<proteinExistence type="predicted"/>
<reference evidence="2 3" key="1">
    <citation type="journal article" date="2022" name="Front. Microbiol.">
        <title>High genomic differentiation and limited gene flow indicate recent cryptic speciation within the genus Laspinema (cyanobacteria).</title>
        <authorList>
            <person name="Stanojkovic A."/>
            <person name="Skoupy S."/>
            <person name="Skaloud P."/>
            <person name="Dvorak P."/>
        </authorList>
    </citation>
    <scope>NUCLEOTIDE SEQUENCE [LARGE SCALE GENOMIC DNA]</scope>
    <source>
        <strain evidence="2 3">D3b</strain>
    </source>
</reference>
<evidence type="ECO:0000313" key="2">
    <source>
        <dbReference type="EMBL" id="MCT7978950.1"/>
    </source>
</evidence>
<evidence type="ECO:0000313" key="3">
    <source>
        <dbReference type="Proteomes" id="UP001525961"/>
    </source>
</evidence>
<dbReference type="Proteomes" id="UP001525961">
    <property type="component" value="Unassembled WGS sequence"/>
</dbReference>
<name>A0ABT2NCA0_9CYAN</name>
<keyword evidence="3" id="KW-1185">Reference proteome</keyword>
<evidence type="ECO:0000259" key="1">
    <source>
        <dbReference type="Pfam" id="PF06094"/>
    </source>
</evidence>
<accession>A0ABT2NCA0</accession>
<dbReference type="InterPro" id="IPR036568">
    <property type="entry name" value="GGCT-like_sf"/>
</dbReference>
<feature type="domain" description="Gamma-glutamylcyclotransferase AIG2-like" evidence="1">
    <location>
        <begin position="171"/>
        <end position="279"/>
    </location>
</feature>
<comment type="caution">
    <text evidence="2">The sequence shown here is derived from an EMBL/GenBank/DDBJ whole genome shotgun (WGS) entry which is preliminary data.</text>
</comment>
<gene>
    <name evidence="2" type="ORF">NG792_14655</name>
</gene>
<dbReference type="RefSeq" id="WP_261235873.1">
    <property type="nucleotide sequence ID" value="NZ_JAMXFA010000017.1"/>
</dbReference>
<dbReference type="EMBL" id="JAMXFA010000017">
    <property type="protein sequence ID" value="MCT7978950.1"/>
    <property type="molecule type" value="Genomic_DNA"/>
</dbReference>
<dbReference type="CDD" id="cd06661">
    <property type="entry name" value="GGCT_like"/>
    <property type="match status" value="1"/>
</dbReference>
<dbReference type="SUPFAM" id="SSF110857">
    <property type="entry name" value="Gamma-glutamyl cyclotransferase-like"/>
    <property type="match status" value="1"/>
</dbReference>
<dbReference type="Gene3D" id="3.10.490.10">
    <property type="entry name" value="Gamma-glutamyl cyclotransferase-like"/>
    <property type="match status" value="1"/>
</dbReference>
<dbReference type="Pfam" id="PF06094">
    <property type="entry name" value="GGACT"/>
    <property type="match status" value="1"/>
</dbReference>
<protein>
    <submittedName>
        <fullName evidence="2">Gamma-glutamylcyclotransferase</fullName>
    </submittedName>
</protein>
<dbReference type="InterPro" id="IPR013024">
    <property type="entry name" value="GGCT-like"/>
</dbReference>
<dbReference type="InterPro" id="IPR009288">
    <property type="entry name" value="AIG2-like_dom"/>
</dbReference>
<organism evidence="2 3">
    <name type="scientific">Laspinema olomoucense D3b</name>
    <dbReference type="NCBI Taxonomy" id="2953688"/>
    <lineage>
        <taxon>Bacteria</taxon>
        <taxon>Bacillati</taxon>
        <taxon>Cyanobacteriota</taxon>
        <taxon>Cyanophyceae</taxon>
        <taxon>Oscillatoriophycideae</taxon>
        <taxon>Oscillatoriales</taxon>
        <taxon>Laspinemataceae</taxon>
        <taxon>Laspinema</taxon>
        <taxon>Laspinema olomoucense</taxon>
    </lineage>
</organism>